<sequence length="583" mass="63619">MSKKKAVGGSTMTLKDFHGGSIPSDLPLPSAPGLVARPAERGGYDRSVSWGSSTMGRPEIHRGTRPNSSHGSSRHFDDKTPFLNPNVLPIGRNFDEDERKPLDGSSAPRRTISDDTVRAPMLRPEPRSVPGLGGTARSQVLQVSGRADSLNMGGGVVEGIQSGWGVTGGGNVWAARRDAVSMVSGDERVFAAASAASKLVHASALEKVSSGRWQSRVPCHEERGDVEVVKPIERERELVSKGFDDSKYRTRRDYGEGVQVGGNEGVNHKATSNVASMGGKESSSFGRTEVMVSQFRFQNPVSSDVSERPKLKLTLRTKPLENSEQPVQEVKRVVSRPAEVDHPDTQDAKHVLPGVENTNQIVERPKLNLKPRSQPIDPVEPNADVDRSAVFGGARPREMVLKERGIDYVSSENHDVALTSDRPKSFPKNERLPSNATMLHCVKSEDVVVDSRNVKKFERGDQKADDRSDSQKRNWQSDNPRNVKDSDRQQPRQNQQQPPQERRPSPETWRKPREGPPKPVSPEGGGRFGKAASAFELAQAFSGSLSTSMTAQRPSGQKGPGGQPQVPFSRLTGPATRPQINGY</sequence>
<name>A0ACB9QWU2_9MYRT</name>
<protein>
    <submittedName>
        <fullName evidence="1">Uncharacterized protein</fullName>
    </submittedName>
</protein>
<keyword evidence="2" id="KW-1185">Reference proteome</keyword>
<reference evidence="2" key="1">
    <citation type="journal article" date="2023" name="Front. Plant Sci.">
        <title>Chromosomal-level genome assembly of Melastoma candidum provides insights into trichome evolution.</title>
        <authorList>
            <person name="Zhong Y."/>
            <person name="Wu W."/>
            <person name="Sun C."/>
            <person name="Zou P."/>
            <person name="Liu Y."/>
            <person name="Dai S."/>
            <person name="Zhou R."/>
        </authorList>
    </citation>
    <scope>NUCLEOTIDE SEQUENCE [LARGE SCALE GENOMIC DNA]</scope>
</reference>
<comment type="caution">
    <text evidence="1">The sequence shown here is derived from an EMBL/GenBank/DDBJ whole genome shotgun (WGS) entry which is preliminary data.</text>
</comment>
<gene>
    <name evidence="1" type="ORF">MLD38_019378</name>
</gene>
<evidence type="ECO:0000313" key="1">
    <source>
        <dbReference type="EMBL" id="KAI4371109.1"/>
    </source>
</evidence>
<dbReference type="Proteomes" id="UP001057402">
    <property type="component" value="Chromosome 5"/>
</dbReference>
<evidence type="ECO:0000313" key="2">
    <source>
        <dbReference type="Proteomes" id="UP001057402"/>
    </source>
</evidence>
<dbReference type="EMBL" id="CM042884">
    <property type="protein sequence ID" value="KAI4371109.1"/>
    <property type="molecule type" value="Genomic_DNA"/>
</dbReference>
<accession>A0ACB9QWU2</accession>
<proteinExistence type="predicted"/>
<organism evidence="1 2">
    <name type="scientific">Melastoma candidum</name>
    <dbReference type="NCBI Taxonomy" id="119954"/>
    <lineage>
        <taxon>Eukaryota</taxon>
        <taxon>Viridiplantae</taxon>
        <taxon>Streptophyta</taxon>
        <taxon>Embryophyta</taxon>
        <taxon>Tracheophyta</taxon>
        <taxon>Spermatophyta</taxon>
        <taxon>Magnoliopsida</taxon>
        <taxon>eudicotyledons</taxon>
        <taxon>Gunneridae</taxon>
        <taxon>Pentapetalae</taxon>
        <taxon>rosids</taxon>
        <taxon>malvids</taxon>
        <taxon>Myrtales</taxon>
        <taxon>Melastomataceae</taxon>
        <taxon>Melastomatoideae</taxon>
        <taxon>Melastomateae</taxon>
        <taxon>Melastoma</taxon>
    </lineage>
</organism>